<protein>
    <submittedName>
        <fullName evidence="1">Uncharacterized protein</fullName>
    </submittedName>
</protein>
<dbReference type="EMBL" id="JAENGY010001289">
    <property type="protein sequence ID" value="KAG6950532.1"/>
    <property type="molecule type" value="Genomic_DNA"/>
</dbReference>
<dbReference type="AlphaFoldDB" id="A0A8J5ILG3"/>
<keyword evidence="2" id="KW-1185">Reference proteome</keyword>
<reference evidence="1" key="1">
    <citation type="submission" date="2021-01" db="EMBL/GenBank/DDBJ databases">
        <title>Phytophthora aleatoria, a newly-described species from Pinus radiata is distinct from Phytophthora cactorum isolates based on comparative genomics.</title>
        <authorList>
            <person name="Mcdougal R."/>
            <person name="Panda P."/>
            <person name="Williams N."/>
            <person name="Studholme D.J."/>
        </authorList>
    </citation>
    <scope>NUCLEOTIDE SEQUENCE</scope>
    <source>
        <strain evidence="1">NZFS 4037</strain>
    </source>
</reference>
<sequence length="126" mass="13740">MFVSGSDLPIVLVRISGAYIGPSLLEDVPNIVPIAPKEISWGKQTSDLRVVRRGISLRLAYATTVPKVQGRTCTFVVFHPSSIPNTAFTYVALSRIKHRHSIVITEALTLDKLTATPSKKIKNISG</sequence>
<comment type="caution">
    <text evidence="1">The sequence shown here is derived from an EMBL/GenBank/DDBJ whole genome shotgun (WGS) entry which is preliminary data.</text>
</comment>
<evidence type="ECO:0000313" key="2">
    <source>
        <dbReference type="Proteomes" id="UP000709295"/>
    </source>
</evidence>
<dbReference type="Proteomes" id="UP000709295">
    <property type="component" value="Unassembled WGS sequence"/>
</dbReference>
<gene>
    <name evidence="1" type="ORF">JG688_00014108</name>
</gene>
<accession>A0A8J5ILG3</accession>
<organism evidence="1 2">
    <name type="scientific">Phytophthora aleatoria</name>
    <dbReference type="NCBI Taxonomy" id="2496075"/>
    <lineage>
        <taxon>Eukaryota</taxon>
        <taxon>Sar</taxon>
        <taxon>Stramenopiles</taxon>
        <taxon>Oomycota</taxon>
        <taxon>Peronosporomycetes</taxon>
        <taxon>Peronosporales</taxon>
        <taxon>Peronosporaceae</taxon>
        <taxon>Phytophthora</taxon>
    </lineage>
</organism>
<proteinExistence type="predicted"/>
<evidence type="ECO:0000313" key="1">
    <source>
        <dbReference type="EMBL" id="KAG6950532.1"/>
    </source>
</evidence>
<name>A0A8J5ILG3_9STRA</name>